<dbReference type="RefSeq" id="WP_254156008.1">
    <property type="nucleotide sequence ID" value="NZ_CP100355.1"/>
</dbReference>
<feature type="transmembrane region" description="Helical" evidence="1">
    <location>
        <begin position="137"/>
        <end position="161"/>
    </location>
</feature>
<name>A0A9E7N8B2_9EURY</name>
<dbReference type="InterPro" id="IPR018719">
    <property type="entry name" value="DUF2243_membrane"/>
</dbReference>
<sequence>MATPPRSETWLGLSARSKPLVQAGAALGVGLGGFFDGIVLHQLLQWHHMLSARTDTTDLAALRLNVLADGLFHVATYAFTIIGIVLIVRAWRHPYVPPSGRTLLGSVLMGWGIFNLAEGLVNHHILQIHHVWPDGPASVLVFDVAFLLLGVLLLALGYGIARSHSDAAGGTRSEAA</sequence>
<keyword evidence="3" id="KW-1185">Reference proteome</keyword>
<evidence type="ECO:0000256" key="1">
    <source>
        <dbReference type="SAM" id="Phobius"/>
    </source>
</evidence>
<dbReference type="KEGG" id="sawl:NGM29_10285"/>
<accession>A0A9E7N8B2</accession>
<proteinExistence type="predicted"/>
<evidence type="ECO:0000313" key="3">
    <source>
        <dbReference type="Proteomes" id="UP001056855"/>
    </source>
</evidence>
<feature type="transmembrane region" description="Helical" evidence="1">
    <location>
        <begin position="103"/>
        <end position="125"/>
    </location>
</feature>
<dbReference type="GeneID" id="73290437"/>
<protein>
    <submittedName>
        <fullName evidence="2">DUF2243 domain-containing protein</fullName>
    </submittedName>
</protein>
<keyword evidence="1" id="KW-1133">Transmembrane helix</keyword>
<feature type="transmembrane region" description="Helical" evidence="1">
    <location>
        <begin position="20"/>
        <end position="44"/>
    </location>
</feature>
<dbReference type="Proteomes" id="UP001056855">
    <property type="component" value="Chromosome"/>
</dbReference>
<reference evidence="2" key="1">
    <citation type="submission" date="2022-06" db="EMBL/GenBank/DDBJ databases">
        <title>Diverse halophilic archaea isolated from saline environments.</title>
        <authorList>
            <person name="Cui H.-L."/>
        </authorList>
    </citation>
    <scope>NUCLEOTIDE SEQUENCE</scope>
    <source>
        <strain evidence="2">WLHS1</strain>
    </source>
</reference>
<organism evidence="2 3">
    <name type="scientific">Natronosalvus rutilus</name>
    <dbReference type="NCBI Taxonomy" id="2953753"/>
    <lineage>
        <taxon>Archaea</taxon>
        <taxon>Methanobacteriati</taxon>
        <taxon>Methanobacteriota</taxon>
        <taxon>Stenosarchaea group</taxon>
        <taxon>Halobacteria</taxon>
        <taxon>Halobacteriales</taxon>
        <taxon>Natrialbaceae</taxon>
        <taxon>Natronosalvus</taxon>
    </lineage>
</organism>
<feature type="transmembrane region" description="Helical" evidence="1">
    <location>
        <begin position="71"/>
        <end position="91"/>
    </location>
</feature>
<dbReference type="Pfam" id="PF10002">
    <property type="entry name" value="DUF2243"/>
    <property type="match status" value="1"/>
</dbReference>
<dbReference type="AlphaFoldDB" id="A0A9E7N8B2"/>
<gene>
    <name evidence="2" type="ORF">NGM29_10285</name>
</gene>
<dbReference type="EMBL" id="CP100355">
    <property type="protein sequence ID" value="UTF52188.1"/>
    <property type="molecule type" value="Genomic_DNA"/>
</dbReference>
<keyword evidence="1" id="KW-0812">Transmembrane</keyword>
<evidence type="ECO:0000313" key="2">
    <source>
        <dbReference type="EMBL" id="UTF52188.1"/>
    </source>
</evidence>
<keyword evidence="1" id="KW-0472">Membrane</keyword>